<dbReference type="PANTHER" id="PTHR40459">
    <property type="entry name" value="CONSERVED HYPOTHETICAL ALANINE AND LEUCINE RICH PROTEIN"/>
    <property type="match status" value="1"/>
</dbReference>
<reference evidence="2 3" key="1">
    <citation type="submission" date="2020-03" db="EMBL/GenBank/DDBJ databases">
        <title>Genomic Encyclopedia of Type Strains, Phase IV (KMG-IV): sequencing the most valuable type-strain genomes for metagenomic binning, comparative biology and taxonomic classification.</title>
        <authorList>
            <person name="Goeker M."/>
        </authorList>
    </citation>
    <scope>NUCLEOTIDE SEQUENCE [LARGE SCALE GENOMIC DNA]</scope>
    <source>
        <strain evidence="2 3">DSM 101599</strain>
    </source>
</reference>
<evidence type="ECO:0000313" key="2">
    <source>
        <dbReference type="EMBL" id="NIJ45574.1"/>
    </source>
</evidence>
<dbReference type="Proteomes" id="UP000745859">
    <property type="component" value="Unassembled WGS sequence"/>
</dbReference>
<accession>A0ABX0U9Q7</accession>
<protein>
    <submittedName>
        <fullName evidence="2">Short-subunit dehydrogenase-like oxidoreductase (DUF2520 family)</fullName>
    </submittedName>
</protein>
<sequence length="250" mass="28123">MMNVCVLGIGKVGVHLINECINHPTINLVQIYNRSNKGLELYKGMLSTTQSILDLKKADLYIVALPDSVIPTLNLTKLQGLVVHTSGTVPFSDLQATNRGVLYPPQSFTKEKKISFKQIPLCLETEFKTDYSTLENFANKISNVVHQVNQQKRQKLHLAAVFANNFSNRVMGIAYDICKKNELDFKILQPLIQETFLKTQIMTPKTAQTGPAVRGDQKTIEKHIGQLKNTDLEVYKILTKSIQEKHGTEL</sequence>
<dbReference type="RefSeq" id="WP_167187880.1">
    <property type="nucleotide sequence ID" value="NZ_JAASQL010000002.1"/>
</dbReference>
<feature type="domain" description="DUF2520" evidence="1">
    <location>
        <begin position="119"/>
        <end position="242"/>
    </location>
</feature>
<dbReference type="SUPFAM" id="SSF51735">
    <property type="entry name" value="NAD(P)-binding Rossmann-fold domains"/>
    <property type="match status" value="1"/>
</dbReference>
<dbReference type="EMBL" id="JAASQL010000002">
    <property type="protein sequence ID" value="NIJ45574.1"/>
    <property type="molecule type" value="Genomic_DNA"/>
</dbReference>
<evidence type="ECO:0000259" key="1">
    <source>
        <dbReference type="Pfam" id="PF10728"/>
    </source>
</evidence>
<name>A0ABX0U9Q7_9FLAO</name>
<dbReference type="PANTHER" id="PTHR40459:SF1">
    <property type="entry name" value="CONSERVED HYPOTHETICAL ALANINE AND LEUCINE RICH PROTEIN"/>
    <property type="match status" value="1"/>
</dbReference>
<gene>
    <name evidence="2" type="ORF">FHR24_002042</name>
</gene>
<dbReference type="InterPro" id="IPR018931">
    <property type="entry name" value="DUF2520"/>
</dbReference>
<dbReference type="Gene3D" id="1.10.1040.20">
    <property type="entry name" value="ProC-like, C-terminal domain"/>
    <property type="match status" value="1"/>
</dbReference>
<organism evidence="2 3">
    <name type="scientific">Wenyingzhuangia heitensis</name>
    <dbReference type="NCBI Taxonomy" id="1487859"/>
    <lineage>
        <taxon>Bacteria</taxon>
        <taxon>Pseudomonadati</taxon>
        <taxon>Bacteroidota</taxon>
        <taxon>Flavobacteriia</taxon>
        <taxon>Flavobacteriales</taxon>
        <taxon>Flavobacteriaceae</taxon>
        <taxon>Wenyingzhuangia</taxon>
    </lineage>
</organism>
<dbReference type="InterPro" id="IPR037108">
    <property type="entry name" value="TM1727-like_C_sf"/>
</dbReference>
<dbReference type="InterPro" id="IPR036291">
    <property type="entry name" value="NAD(P)-bd_dom_sf"/>
</dbReference>
<dbReference type="InterPro" id="IPR008927">
    <property type="entry name" value="6-PGluconate_DH-like_C_sf"/>
</dbReference>
<comment type="caution">
    <text evidence="2">The sequence shown here is derived from an EMBL/GenBank/DDBJ whole genome shotgun (WGS) entry which is preliminary data.</text>
</comment>
<dbReference type="Pfam" id="PF10728">
    <property type="entry name" value="DUF2520"/>
    <property type="match status" value="1"/>
</dbReference>
<proteinExistence type="predicted"/>
<keyword evidence="3" id="KW-1185">Reference proteome</keyword>
<dbReference type="Gene3D" id="3.40.50.720">
    <property type="entry name" value="NAD(P)-binding Rossmann-like Domain"/>
    <property type="match status" value="1"/>
</dbReference>
<evidence type="ECO:0000313" key="3">
    <source>
        <dbReference type="Proteomes" id="UP000745859"/>
    </source>
</evidence>
<dbReference type="SUPFAM" id="SSF48179">
    <property type="entry name" value="6-phosphogluconate dehydrogenase C-terminal domain-like"/>
    <property type="match status" value="1"/>
</dbReference>